<dbReference type="EMBL" id="JAAYQL010000064">
    <property type="protein sequence ID" value="NLK33246.1"/>
    <property type="molecule type" value="Genomic_DNA"/>
</dbReference>
<dbReference type="Proteomes" id="UP000053087">
    <property type="component" value="Chromosome"/>
</dbReference>
<dbReference type="KEGG" id="mfz:AOB57_006155"/>
<evidence type="ECO:0000313" key="5">
    <source>
        <dbReference type="Proteomes" id="UP000585579"/>
    </source>
</evidence>
<reference evidence="3 5" key="3">
    <citation type="journal article" date="2020" name="Biotechnol. Biofuels">
        <title>New insights from the biogas microbiome by comprehensive genome-resolved metagenomics of nearly 1600 species originating from multiple anaerobic digesters.</title>
        <authorList>
            <person name="Campanaro S."/>
            <person name="Treu L."/>
            <person name="Rodriguez-R L.M."/>
            <person name="Kovalovszki A."/>
            <person name="Ziels R.M."/>
            <person name="Maus I."/>
            <person name="Zhu X."/>
            <person name="Kougias P.G."/>
            <person name="Basile A."/>
            <person name="Luo G."/>
            <person name="Schluter A."/>
            <person name="Konstantinidis K.T."/>
            <person name="Angelidaki I."/>
        </authorList>
    </citation>
    <scope>NUCLEOTIDE SEQUENCE [LARGE SCALE GENOMIC DNA]</scope>
    <source>
        <strain evidence="3">AS22ysBPME_46</strain>
    </source>
</reference>
<evidence type="ECO:0000313" key="2">
    <source>
        <dbReference type="EMBL" id="AYK14824.1"/>
    </source>
</evidence>
<dbReference type="Pfam" id="PF14130">
    <property type="entry name" value="Cap4_nuclease"/>
    <property type="match status" value="1"/>
</dbReference>
<dbReference type="EMBL" id="CP032683">
    <property type="protein sequence ID" value="AYK14824.1"/>
    <property type="molecule type" value="Genomic_DNA"/>
</dbReference>
<evidence type="ECO:0000313" key="4">
    <source>
        <dbReference type="Proteomes" id="UP000053087"/>
    </source>
</evidence>
<name>A0A660HRF2_9EURY</name>
<reference evidence="2" key="2">
    <citation type="submission" date="2018-10" db="EMBL/GenBank/DDBJ databases">
        <authorList>
            <person name="Fischer M.A."/>
            <person name="Kern T."/>
            <person name="Deppenmeier U."/>
            <person name="Schmitz R.A."/>
            <person name="Rother M."/>
        </authorList>
    </citation>
    <scope>NUCLEOTIDE SEQUENCE</scope>
    <source>
        <strain evidence="2">E03.2</strain>
    </source>
</reference>
<feature type="domain" description="CD-NTase associated protein 4-like DNA endonuclease" evidence="1">
    <location>
        <begin position="11"/>
        <end position="194"/>
    </location>
</feature>
<dbReference type="RefSeq" id="WP_054298446.1">
    <property type="nucleotide sequence ID" value="NZ_CP032683.1"/>
</dbReference>
<evidence type="ECO:0000313" key="3">
    <source>
        <dbReference type="EMBL" id="NLK33246.1"/>
    </source>
</evidence>
<protein>
    <submittedName>
        <fullName evidence="2">DUF4297 domain-containing protein</fullName>
    </submittedName>
</protein>
<gene>
    <name evidence="2" type="ORF">AOB57_006155</name>
    <name evidence="3" type="ORF">GX302_10590</name>
</gene>
<keyword evidence="4" id="KW-1185">Reference proteome</keyword>
<organism evidence="2 4">
    <name type="scientific">Methanosarcina flavescens</name>
    <dbReference type="NCBI Taxonomy" id="1715806"/>
    <lineage>
        <taxon>Archaea</taxon>
        <taxon>Methanobacteriati</taxon>
        <taxon>Methanobacteriota</taxon>
        <taxon>Stenosarchaea group</taxon>
        <taxon>Methanomicrobia</taxon>
        <taxon>Methanosarcinales</taxon>
        <taxon>Methanosarcinaceae</taxon>
        <taxon>Methanosarcina</taxon>
    </lineage>
</organism>
<dbReference type="GO" id="GO:0004518">
    <property type="term" value="F:nuclease activity"/>
    <property type="evidence" value="ECO:0007669"/>
    <property type="project" value="InterPro"/>
</dbReference>
<dbReference type="AlphaFoldDB" id="A0A660HRF2"/>
<evidence type="ECO:0000259" key="1">
    <source>
        <dbReference type="Pfam" id="PF14130"/>
    </source>
</evidence>
<dbReference type="GeneID" id="53687687"/>
<reference evidence="2 4" key="1">
    <citation type="journal article" date="2016" name="Int. J. Syst. Evol. Microbiol.">
        <title>Methanosarcina flavescens sp. nov., a methanogenic archaeon isolated from a full-scale anaerobic digester.</title>
        <authorList>
            <person name="Kern T."/>
            <person name="Fischer M.A."/>
            <person name="Deppenmeier U."/>
            <person name="Schmitz R.A."/>
            <person name="Rother M."/>
        </authorList>
    </citation>
    <scope>NUCLEOTIDE SEQUENCE [LARGE SCALE GENOMIC DNA]</scope>
    <source>
        <strain evidence="2 4">E03.2</strain>
    </source>
</reference>
<proteinExistence type="predicted"/>
<dbReference type="Proteomes" id="UP000585579">
    <property type="component" value="Unassembled WGS sequence"/>
</dbReference>
<sequence>MVRKNRTSPLRQGFDFQDLWILKLFMDWIRDPSKYKWIKFETKPEEIEGYFAFDDIVLCDKNDSYYLYQLKHKQNPATEYWTWDEFLKQEKGKKGPRRSLFQKWFESYIGNSEKISLIEFITNGFPETELKECILDNKIDINKVKSTFPEVYEKIKSQLNDEDAIHDFFSNLNFLFGQKDLEELEMEIKKYFFDELRATDLGVYKLLNNWLCRNP</sequence>
<dbReference type="InterPro" id="IPR025382">
    <property type="entry name" value="Cap4-like_endonuclease_dom"/>
</dbReference>
<accession>A0A660HRF2</accession>